<dbReference type="Gene3D" id="3.30.1680.10">
    <property type="entry name" value="ligand-binding face of the semaphorins, domain 2"/>
    <property type="match status" value="1"/>
</dbReference>
<dbReference type="InterPro" id="IPR002165">
    <property type="entry name" value="Plexin_repeat"/>
</dbReference>
<sequence>TAGNIFKILYDGTNKNSVARQYLQYSLGDQPIGRDMENDTDGNVYVLLGNKIVKFPTGSCAVHSDCDQCLVSNDPIGCGWCEDTCTTRQECSDSKKTW</sequence>
<dbReference type="EMBL" id="HACG01010604">
    <property type="protein sequence ID" value="CEK57469.1"/>
    <property type="molecule type" value="Transcribed_RNA"/>
</dbReference>
<dbReference type="InterPro" id="IPR016201">
    <property type="entry name" value="PSI"/>
</dbReference>
<keyword evidence="2" id="KW-0472">Membrane</keyword>
<dbReference type="SMART" id="SM00423">
    <property type="entry name" value="PSI"/>
    <property type="match status" value="1"/>
</dbReference>
<evidence type="ECO:0000313" key="5">
    <source>
        <dbReference type="EMBL" id="CEK57469.1"/>
    </source>
</evidence>
<feature type="non-terminal residue" evidence="5">
    <location>
        <position position="98"/>
    </location>
</feature>
<evidence type="ECO:0000259" key="4">
    <source>
        <dbReference type="SMART" id="SM00423"/>
    </source>
</evidence>
<dbReference type="GO" id="GO:0016020">
    <property type="term" value="C:membrane"/>
    <property type="evidence" value="ECO:0007669"/>
    <property type="project" value="UniProtKB-SubCell"/>
</dbReference>
<gene>
    <name evidence="5" type="primary">ORF30241</name>
</gene>
<feature type="non-terminal residue" evidence="5">
    <location>
        <position position="1"/>
    </location>
</feature>
<dbReference type="Pfam" id="PF01437">
    <property type="entry name" value="PSI"/>
    <property type="match status" value="1"/>
</dbReference>
<dbReference type="AlphaFoldDB" id="A0A0B6YMN3"/>
<reference evidence="5" key="1">
    <citation type="submission" date="2014-12" db="EMBL/GenBank/DDBJ databases">
        <title>Insight into the proteome of Arion vulgaris.</title>
        <authorList>
            <person name="Aradska J."/>
            <person name="Bulat T."/>
            <person name="Smidak R."/>
            <person name="Sarate P."/>
            <person name="Gangsoo J."/>
            <person name="Sialana F."/>
            <person name="Bilban M."/>
            <person name="Lubec G."/>
        </authorList>
    </citation>
    <scope>NUCLEOTIDE SEQUENCE</scope>
    <source>
        <tissue evidence="5">Skin</tissue>
    </source>
</reference>
<keyword evidence="3" id="KW-0325">Glycoprotein</keyword>
<evidence type="ECO:0000256" key="2">
    <source>
        <dbReference type="ARBA" id="ARBA00023136"/>
    </source>
</evidence>
<dbReference type="SUPFAM" id="SSF103575">
    <property type="entry name" value="Plexin repeat"/>
    <property type="match status" value="1"/>
</dbReference>
<evidence type="ECO:0000256" key="3">
    <source>
        <dbReference type="ARBA" id="ARBA00023180"/>
    </source>
</evidence>
<protein>
    <recommendedName>
        <fullName evidence="4">PSI domain-containing protein</fullName>
    </recommendedName>
</protein>
<evidence type="ECO:0000256" key="1">
    <source>
        <dbReference type="ARBA" id="ARBA00004370"/>
    </source>
</evidence>
<comment type="subcellular location">
    <subcellularLocation>
        <location evidence="1">Membrane</location>
    </subcellularLocation>
</comment>
<name>A0A0B6YMN3_9EUPU</name>
<organism evidence="5">
    <name type="scientific">Arion vulgaris</name>
    <dbReference type="NCBI Taxonomy" id="1028688"/>
    <lineage>
        <taxon>Eukaryota</taxon>
        <taxon>Metazoa</taxon>
        <taxon>Spiralia</taxon>
        <taxon>Lophotrochozoa</taxon>
        <taxon>Mollusca</taxon>
        <taxon>Gastropoda</taxon>
        <taxon>Heterobranchia</taxon>
        <taxon>Euthyneura</taxon>
        <taxon>Panpulmonata</taxon>
        <taxon>Eupulmonata</taxon>
        <taxon>Stylommatophora</taxon>
        <taxon>Helicina</taxon>
        <taxon>Arionoidea</taxon>
        <taxon>Arionidae</taxon>
        <taxon>Arion</taxon>
    </lineage>
</organism>
<proteinExistence type="predicted"/>
<feature type="domain" description="PSI" evidence="4">
    <location>
        <begin position="59"/>
        <end position="98"/>
    </location>
</feature>
<accession>A0A0B6YMN3</accession>